<protein>
    <submittedName>
        <fullName evidence="2">Phosphofurin acidic cluster sorting protein 2-like protein</fullName>
    </submittedName>
</protein>
<dbReference type="GO" id="GO:0072659">
    <property type="term" value="P:protein localization to plasma membrane"/>
    <property type="evidence" value="ECO:0007669"/>
    <property type="project" value="TreeGrafter"/>
</dbReference>
<dbReference type="InterPro" id="IPR019381">
    <property type="entry name" value="PACS1/2_C"/>
</dbReference>
<dbReference type="PANTHER" id="PTHR13280">
    <property type="entry name" value="PHOSPHOFURIN ACIDIC CLUSTER SORTING PROTEIN"/>
    <property type="match status" value="1"/>
</dbReference>
<evidence type="ECO:0000256" key="1">
    <source>
        <dbReference type="SAM" id="MobiDB-lite"/>
    </source>
</evidence>
<organism evidence="2 3">
    <name type="scientific">Lates japonicus</name>
    <name type="common">Japanese lates</name>
    <dbReference type="NCBI Taxonomy" id="270547"/>
    <lineage>
        <taxon>Eukaryota</taxon>
        <taxon>Metazoa</taxon>
        <taxon>Chordata</taxon>
        <taxon>Craniata</taxon>
        <taxon>Vertebrata</taxon>
        <taxon>Euteleostomi</taxon>
        <taxon>Actinopterygii</taxon>
        <taxon>Neopterygii</taxon>
        <taxon>Teleostei</taxon>
        <taxon>Neoteleostei</taxon>
        <taxon>Acanthomorphata</taxon>
        <taxon>Carangaria</taxon>
        <taxon>Carangaria incertae sedis</taxon>
        <taxon>Centropomidae</taxon>
        <taxon>Lates</taxon>
    </lineage>
</organism>
<evidence type="ECO:0000313" key="2">
    <source>
        <dbReference type="EMBL" id="GLD56137.1"/>
    </source>
</evidence>
<dbReference type="AlphaFoldDB" id="A0AAD3MLP9"/>
<reference evidence="2" key="1">
    <citation type="submission" date="2022-08" db="EMBL/GenBank/DDBJ databases">
        <title>Genome sequencing of akame (Lates japonicus).</title>
        <authorList>
            <person name="Hashiguchi Y."/>
            <person name="Takahashi H."/>
        </authorList>
    </citation>
    <scope>NUCLEOTIDE SEQUENCE</scope>
    <source>
        <strain evidence="2">Kochi</strain>
    </source>
</reference>
<feature type="region of interest" description="Disordered" evidence="1">
    <location>
        <begin position="55"/>
        <end position="148"/>
    </location>
</feature>
<proteinExistence type="predicted"/>
<gene>
    <name evidence="2" type="ORF">AKAME5_000852400</name>
</gene>
<comment type="caution">
    <text evidence="2">The sequence shown here is derived from an EMBL/GenBank/DDBJ whole genome shotgun (WGS) entry which is preliminary data.</text>
</comment>
<evidence type="ECO:0000313" key="3">
    <source>
        <dbReference type="Proteomes" id="UP001279410"/>
    </source>
</evidence>
<feature type="compositionally biased region" description="Polar residues" evidence="1">
    <location>
        <begin position="84"/>
        <end position="108"/>
    </location>
</feature>
<feature type="compositionally biased region" description="Basic and acidic residues" evidence="1">
    <location>
        <begin position="127"/>
        <end position="146"/>
    </location>
</feature>
<sequence>MILQERYSEHERNAARELPPLQTSMGAWGPYPIHPYNPPSGDFLTVDRCKVQGARYQDDSITDTTVGEPETDDNGPGPGEVSSWDVNTERITSTVGKLCKTESQNHMSPSKVENRLQRRPRSTSIERQTELESPERQDQQHGERVLPRLPTHSTVCSEVAPEQGQPIVPPALLPMFRLPSNTMDNIDVAGRVVQYLAGCSSVSPPVPISSHAHLQTEEYFSPARNPKEKSWSKEPRVIDGISRLICTAKHQHTMKV</sequence>
<dbReference type="GO" id="GO:0044325">
    <property type="term" value="F:transmembrane transporter binding"/>
    <property type="evidence" value="ECO:0007669"/>
    <property type="project" value="TreeGrafter"/>
</dbReference>
<dbReference type="Proteomes" id="UP001279410">
    <property type="component" value="Unassembled WGS sequence"/>
</dbReference>
<keyword evidence="3" id="KW-1185">Reference proteome</keyword>
<dbReference type="PANTHER" id="PTHR13280:SF14">
    <property type="entry name" value="PHOSPHOFURIN ACIDIC CLUSTER SORTING PROTEIN 1"/>
    <property type="match status" value="1"/>
</dbReference>
<accession>A0AAD3MLP9</accession>
<dbReference type="EMBL" id="BRZM01000023">
    <property type="protein sequence ID" value="GLD56137.1"/>
    <property type="molecule type" value="Genomic_DNA"/>
</dbReference>
<name>A0AAD3MLP9_LATJO</name>